<organism evidence="1 2">
    <name type="scientific">Eretmocerus hayati</name>
    <dbReference type="NCBI Taxonomy" id="131215"/>
    <lineage>
        <taxon>Eukaryota</taxon>
        <taxon>Metazoa</taxon>
        <taxon>Ecdysozoa</taxon>
        <taxon>Arthropoda</taxon>
        <taxon>Hexapoda</taxon>
        <taxon>Insecta</taxon>
        <taxon>Pterygota</taxon>
        <taxon>Neoptera</taxon>
        <taxon>Endopterygota</taxon>
        <taxon>Hymenoptera</taxon>
        <taxon>Apocrita</taxon>
        <taxon>Proctotrupomorpha</taxon>
        <taxon>Chalcidoidea</taxon>
        <taxon>Aphelinidae</taxon>
        <taxon>Aphelininae</taxon>
        <taxon>Eretmocerus</taxon>
    </lineage>
</organism>
<accession>A0ACC2PAX8</accession>
<name>A0ACC2PAX8_9HYME</name>
<protein>
    <submittedName>
        <fullName evidence="1">Uncharacterized protein</fullName>
    </submittedName>
</protein>
<comment type="caution">
    <text evidence="1">The sequence shown here is derived from an EMBL/GenBank/DDBJ whole genome shotgun (WGS) entry which is preliminary data.</text>
</comment>
<sequence length="131" mass="13978">MSGVFSVRAAVPNGPEWVAIEMGGDGCVANTTFWPSHTVEIGGVFSVRAAVPSGPEWVAVEMGGDGCVDTTEAPAGERLHGYRPATKLASLSHRTAYYHGSVLFLRGRSHQRKRSAAELTPKIVTDARIEI</sequence>
<proteinExistence type="predicted"/>
<gene>
    <name evidence="1" type="ORF">QAD02_016254</name>
</gene>
<evidence type="ECO:0000313" key="1">
    <source>
        <dbReference type="EMBL" id="KAJ8680467.1"/>
    </source>
</evidence>
<reference evidence="1" key="1">
    <citation type="submission" date="2023-04" db="EMBL/GenBank/DDBJ databases">
        <title>A chromosome-level genome assembly of the parasitoid wasp Eretmocerus hayati.</title>
        <authorList>
            <person name="Zhong Y."/>
            <person name="Liu S."/>
            <person name="Liu Y."/>
        </authorList>
    </citation>
    <scope>NUCLEOTIDE SEQUENCE</scope>
    <source>
        <strain evidence="1">ZJU_SS_LIU_2023</strain>
    </source>
</reference>
<keyword evidence="2" id="KW-1185">Reference proteome</keyword>
<evidence type="ECO:0000313" key="2">
    <source>
        <dbReference type="Proteomes" id="UP001239111"/>
    </source>
</evidence>
<dbReference type="EMBL" id="CM056742">
    <property type="protein sequence ID" value="KAJ8680467.1"/>
    <property type="molecule type" value="Genomic_DNA"/>
</dbReference>
<dbReference type="Proteomes" id="UP001239111">
    <property type="component" value="Chromosome 2"/>
</dbReference>